<dbReference type="InterPro" id="IPR050156">
    <property type="entry name" value="TC-AMP_synthase_SUA5"/>
</dbReference>
<evidence type="ECO:0000256" key="14">
    <source>
        <dbReference type="PIRSR" id="PIRSR004930-1"/>
    </source>
</evidence>
<dbReference type="EC" id="2.7.7.87" evidence="3 13"/>
<comment type="similarity">
    <text evidence="2 13">Belongs to the SUA5 family.</text>
</comment>
<comment type="catalytic activity">
    <reaction evidence="12 13">
        <text>L-threonine + hydrogencarbonate + ATP = L-threonylcarbamoyladenylate + diphosphate + H2O</text>
        <dbReference type="Rhea" id="RHEA:36407"/>
        <dbReference type="ChEBI" id="CHEBI:15377"/>
        <dbReference type="ChEBI" id="CHEBI:17544"/>
        <dbReference type="ChEBI" id="CHEBI:30616"/>
        <dbReference type="ChEBI" id="CHEBI:33019"/>
        <dbReference type="ChEBI" id="CHEBI:57926"/>
        <dbReference type="ChEBI" id="CHEBI:73682"/>
        <dbReference type="EC" id="2.7.7.87"/>
    </reaction>
</comment>
<dbReference type="InterPro" id="IPR017945">
    <property type="entry name" value="DHBP_synth_RibB-like_a/b_dom"/>
</dbReference>
<keyword evidence="5 13" id="KW-0963">Cytoplasm</keyword>
<comment type="subcellular location">
    <subcellularLocation>
        <location evidence="1 13">Cytoplasm</location>
    </subcellularLocation>
</comment>
<evidence type="ECO:0000256" key="3">
    <source>
        <dbReference type="ARBA" id="ARBA00012584"/>
    </source>
</evidence>
<dbReference type="InterPro" id="IPR006070">
    <property type="entry name" value="Sua5-like_dom"/>
</dbReference>
<keyword evidence="6 13" id="KW-0808">Transferase</keyword>
<dbReference type="STRING" id="411463.EUBVEN_00286"/>
<dbReference type="HOGENOM" id="CLU_031397_0_0_9"/>
<evidence type="ECO:0000256" key="13">
    <source>
        <dbReference type="PIRNR" id="PIRNR004930"/>
    </source>
</evidence>
<feature type="binding site" evidence="14">
    <location>
        <position position="157"/>
    </location>
    <ligand>
        <name>ATP</name>
        <dbReference type="ChEBI" id="CHEBI:30616"/>
    </ligand>
</feature>
<feature type="binding site" evidence="14">
    <location>
        <position position="243"/>
    </location>
    <ligand>
        <name>ATP</name>
        <dbReference type="ChEBI" id="CHEBI:30616"/>
    </ligand>
</feature>
<feature type="binding site" evidence="14">
    <location>
        <position position="187"/>
    </location>
    <ligand>
        <name>L-threonine</name>
        <dbReference type="ChEBI" id="CHEBI:57926"/>
    </ligand>
</feature>
<reference evidence="16 17" key="2">
    <citation type="submission" date="2007-04" db="EMBL/GenBank/DDBJ databases">
        <title>Draft genome sequence of Eubacterium ventriosum (ATCC 27560).</title>
        <authorList>
            <person name="Sudarsanam P."/>
            <person name="Ley R."/>
            <person name="Guruge J."/>
            <person name="Turnbaugh P.J."/>
            <person name="Mahowald M."/>
            <person name="Liep D."/>
            <person name="Gordon J."/>
        </authorList>
    </citation>
    <scope>NUCLEOTIDE SEQUENCE [LARGE SCALE GENOMIC DNA]</scope>
    <source>
        <strain evidence="16 17">ATCC 27560</strain>
    </source>
</reference>
<feature type="binding site" evidence="14">
    <location>
        <position position="201"/>
    </location>
    <ligand>
        <name>ATP</name>
        <dbReference type="ChEBI" id="CHEBI:30616"/>
    </ligand>
</feature>
<evidence type="ECO:0000256" key="10">
    <source>
        <dbReference type="ARBA" id="ARBA00022840"/>
    </source>
</evidence>
<dbReference type="EMBL" id="AAVL02000024">
    <property type="protein sequence ID" value="EDM52405.1"/>
    <property type="molecule type" value="Genomic_DNA"/>
</dbReference>
<dbReference type="FunFam" id="3.90.870.10:FF:000008">
    <property type="entry name" value="Threonylcarbamoyl-AMP synthase"/>
    <property type="match status" value="1"/>
</dbReference>
<evidence type="ECO:0000256" key="9">
    <source>
        <dbReference type="ARBA" id="ARBA00022741"/>
    </source>
</evidence>
<evidence type="ECO:0000256" key="12">
    <source>
        <dbReference type="ARBA" id="ARBA00048366"/>
    </source>
</evidence>
<keyword evidence="7 13" id="KW-0819">tRNA processing</keyword>
<dbReference type="Gene3D" id="3.40.50.11030">
    <property type="entry name" value="Threonylcarbamoyl-AMP synthase, C-terminal domain"/>
    <property type="match status" value="1"/>
</dbReference>
<accession>A5Z3P0</accession>
<evidence type="ECO:0000256" key="4">
    <source>
        <dbReference type="ARBA" id="ARBA00015492"/>
    </source>
</evidence>
<feature type="binding site" evidence="14">
    <location>
        <position position="147"/>
    </location>
    <ligand>
        <name>L-threonine</name>
        <dbReference type="ChEBI" id="CHEBI:57926"/>
    </ligand>
</feature>
<organism evidence="16 17">
    <name type="scientific">Eubacterium ventriosum ATCC 27560</name>
    <dbReference type="NCBI Taxonomy" id="411463"/>
    <lineage>
        <taxon>Bacteria</taxon>
        <taxon>Bacillati</taxon>
        <taxon>Bacillota</taxon>
        <taxon>Clostridia</taxon>
        <taxon>Eubacteriales</taxon>
        <taxon>Eubacteriaceae</taxon>
        <taxon>Eubacterium</taxon>
    </lineage>
</organism>
<keyword evidence="10 13" id="KW-0067">ATP-binding</keyword>
<dbReference type="Gene3D" id="3.90.870.10">
    <property type="entry name" value="DHBP synthase"/>
    <property type="match status" value="1"/>
</dbReference>
<feature type="binding site" evidence="14">
    <location>
        <position position="123"/>
    </location>
    <ligand>
        <name>ATP</name>
        <dbReference type="ChEBI" id="CHEBI:30616"/>
    </ligand>
</feature>
<feature type="binding site" evidence="14">
    <location>
        <position position="64"/>
    </location>
    <ligand>
        <name>ATP</name>
        <dbReference type="ChEBI" id="CHEBI:30616"/>
    </ligand>
</feature>
<dbReference type="GO" id="GO:0008033">
    <property type="term" value="P:tRNA processing"/>
    <property type="evidence" value="ECO:0007669"/>
    <property type="project" value="UniProtKB-KW"/>
</dbReference>
<dbReference type="PANTHER" id="PTHR17490">
    <property type="entry name" value="SUA5"/>
    <property type="match status" value="1"/>
</dbReference>
<comment type="caution">
    <text evidence="16">The sequence shown here is derived from an EMBL/GenBank/DDBJ whole genome shotgun (WGS) entry which is preliminary data.</text>
</comment>
<dbReference type="GO" id="GO:0005737">
    <property type="term" value="C:cytoplasm"/>
    <property type="evidence" value="ECO:0007669"/>
    <property type="project" value="UniProtKB-SubCell"/>
</dbReference>
<dbReference type="GO" id="GO:0000049">
    <property type="term" value="F:tRNA binding"/>
    <property type="evidence" value="ECO:0007669"/>
    <property type="project" value="TreeGrafter"/>
</dbReference>
<feature type="binding site" evidence="14">
    <location>
        <position position="127"/>
    </location>
    <ligand>
        <name>L-threonine</name>
        <dbReference type="ChEBI" id="CHEBI:57926"/>
    </ligand>
</feature>
<dbReference type="InterPro" id="IPR005145">
    <property type="entry name" value="Sua5_C"/>
</dbReference>
<dbReference type="InterPro" id="IPR038385">
    <property type="entry name" value="Sua5/YwlC_C"/>
</dbReference>
<dbReference type="AlphaFoldDB" id="A5Z3P0"/>
<evidence type="ECO:0000256" key="7">
    <source>
        <dbReference type="ARBA" id="ARBA00022694"/>
    </source>
</evidence>
<keyword evidence="8 13" id="KW-0548">Nucleotidyltransferase</keyword>
<feature type="binding site" evidence="14">
    <location>
        <position position="41"/>
    </location>
    <ligand>
        <name>L-threonine</name>
        <dbReference type="ChEBI" id="CHEBI:57926"/>
    </ligand>
</feature>
<evidence type="ECO:0000256" key="2">
    <source>
        <dbReference type="ARBA" id="ARBA00007663"/>
    </source>
</evidence>
<sequence length="359" mass="39204">MRRKMKTIIKKTSVDNIDMDTINQAGEIIRQGGLVAFPTETVYGLGADALNEEAAAKIYAAKGRPSDNPLIAHIADLEMLKPLVEEIPPVAEKLMDAFWPGPMTLIFNKSNLVPKGTTGGLDTVAVRYPNHPIAQALIKAAGVSIAAPSANLSGKPSPTLGEHVIDDMDGRIDMIIDGGMVGMGLESTIIDVTVNPPMILRPGFITYEMVKEIVPDATEDRTIFTKPTKEFKPKAPGMKYRHYAPSADYTIYKGDEVKVAEKIIELANEKADEGKITGIITADQHLHMYQGRLNKSIKVVSLGDLEKPETVANHLFKALRDFDKVDTEFIFGEAFSEKNVGQAIMNRLTKAAGYNIIDV</sequence>
<comment type="function">
    <text evidence="13">Required for the formation of a threonylcarbamoyl group on adenosine at position 37 (t(6)A37) in tRNAs that read codons beginning with adenine.</text>
</comment>
<gene>
    <name evidence="16" type="ORF">EUBVEN_00286</name>
</gene>
<dbReference type="eggNOG" id="COG0009">
    <property type="taxonomic scope" value="Bacteria"/>
</dbReference>
<keyword evidence="9 13" id="KW-0547">Nucleotide-binding</keyword>
<dbReference type="GO" id="GO:0003725">
    <property type="term" value="F:double-stranded RNA binding"/>
    <property type="evidence" value="ECO:0007669"/>
    <property type="project" value="UniProtKB-UniRule"/>
</dbReference>
<evidence type="ECO:0000256" key="8">
    <source>
        <dbReference type="ARBA" id="ARBA00022695"/>
    </source>
</evidence>
<evidence type="ECO:0000256" key="5">
    <source>
        <dbReference type="ARBA" id="ARBA00022490"/>
    </source>
</evidence>
<dbReference type="PANTHER" id="PTHR17490:SF16">
    <property type="entry name" value="THREONYLCARBAMOYL-AMP SYNTHASE"/>
    <property type="match status" value="1"/>
</dbReference>
<evidence type="ECO:0000256" key="6">
    <source>
        <dbReference type="ARBA" id="ARBA00022679"/>
    </source>
</evidence>
<reference evidence="16 17" key="1">
    <citation type="submission" date="2007-03" db="EMBL/GenBank/DDBJ databases">
        <authorList>
            <person name="Fulton L."/>
            <person name="Clifton S."/>
            <person name="Fulton B."/>
            <person name="Xu J."/>
            <person name="Minx P."/>
            <person name="Pepin K.H."/>
            <person name="Johnson M."/>
            <person name="Thiruvilangam P."/>
            <person name="Bhonagiri V."/>
            <person name="Nash W.E."/>
            <person name="Mardis E.R."/>
            <person name="Wilson R.K."/>
        </authorList>
    </citation>
    <scope>NUCLEOTIDE SEQUENCE [LARGE SCALE GENOMIC DNA]</scope>
    <source>
        <strain evidence="16 17">ATCC 27560</strain>
    </source>
</reference>
<dbReference type="NCBIfam" id="TIGR00057">
    <property type="entry name" value="L-threonylcarbamoyladenylate synthase"/>
    <property type="match status" value="1"/>
</dbReference>
<evidence type="ECO:0000313" key="17">
    <source>
        <dbReference type="Proteomes" id="UP000006000"/>
    </source>
</evidence>
<dbReference type="Pfam" id="PF03481">
    <property type="entry name" value="Sua5_C"/>
    <property type="match status" value="1"/>
</dbReference>
<evidence type="ECO:0000256" key="11">
    <source>
        <dbReference type="ARBA" id="ARBA00029774"/>
    </source>
</evidence>
<dbReference type="InterPro" id="IPR010923">
    <property type="entry name" value="T(6)A37_SUA5"/>
</dbReference>
<dbReference type="Pfam" id="PF01300">
    <property type="entry name" value="Sua5_yciO_yrdC"/>
    <property type="match status" value="1"/>
</dbReference>
<proteinExistence type="inferred from homology"/>
<dbReference type="GO" id="GO:0006450">
    <property type="term" value="P:regulation of translational fidelity"/>
    <property type="evidence" value="ECO:0007669"/>
    <property type="project" value="TreeGrafter"/>
</dbReference>
<feature type="binding site" evidence="14">
    <location>
        <position position="73"/>
    </location>
    <ligand>
        <name>L-threonine</name>
        <dbReference type="ChEBI" id="CHEBI:57926"/>
    </ligand>
</feature>
<evidence type="ECO:0000313" key="16">
    <source>
        <dbReference type="EMBL" id="EDM52405.1"/>
    </source>
</evidence>
<protein>
    <recommendedName>
        <fullName evidence="4 13">Threonylcarbamoyl-AMP synthase</fullName>
        <shortName evidence="13">TC-AMP synthase</shortName>
        <ecNumber evidence="3 13">2.7.7.87</ecNumber>
    </recommendedName>
    <alternativeName>
        <fullName evidence="11 13">L-threonylcarbamoyladenylate synthase</fullName>
    </alternativeName>
</protein>
<evidence type="ECO:0000256" key="1">
    <source>
        <dbReference type="ARBA" id="ARBA00004496"/>
    </source>
</evidence>
<evidence type="ECO:0000259" key="15">
    <source>
        <dbReference type="PROSITE" id="PS51163"/>
    </source>
</evidence>
<dbReference type="GO" id="GO:0005524">
    <property type="term" value="F:ATP binding"/>
    <property type="evidence" value="ECO:0007669"/>
    <property type="project" value="UniProtKB-UniRule"/>
</dbReference>
<feature type="binding site" evidence="14">
    <location>
        <position position="149"/>
    </location>
    <ligand>
        <name>ATP</name>
        <dbReference type="ChEBI" id="CHEBI:30616"/>
    </ligand>
</feature>
<feature type="domain" description="YrdC-like" evidence="15">
    <location>
        <begin position="19"/>
        <end position="205"/>
    </location>
</feature>
<name>A5Z3P0_9FIRM</name>
<dbReference type="GO" id="GO:0061710">
    <property type="term" value="F:L-threonylcarbamoyladenylate synthase"/>
    <property type="evidence" value="ECO:0007669"/>
    <property type="project" value="UniProtKB-EC"/>
</dbReference>
<dbReference type="PIRSF" id="PIRSF004930">
    <property type="entry name" value="Tln_factor_SUA5"/>
    <property type="match status" value="1"/>
</dbReference>
<dbReference type="PROSITE" id="PS51163">
    <property type="entry name" value="YRDC"/>
    <property type="match status" value="1"/>
</dbReference>
<dbReference type="Proteomes" id="UP000006000">
    <property type="component" value="Unassembled WGS sequence"/>
</dbReference>
<feature type="binding site" evidence="14">
    <location>
        <position position="68"/>
    </location>
    <ligand>
        <name>L-threonine</name>
        <dbReference type="ChEBI" id="CHEBI:57926"/>
    </ligand>
</feature>
<dbReference type="SUPFAM" id="SSF55821">
    <property type="entry name" value="YrdC/RibB"/>
    <property type="match status" value="1"/>
</dbReference>